<dbReference type="Proteomes" id="UP001470230">
    <property type="component" value="Unassembled WGS sequence"/>
</dbReference>
<organism evidence="1 2">
    <name type="scientific">Tritrichomonas musculus</name>
    <dbReference type="NCBI Taxonomy" id="1915356"/>
    <lineage>
        <taxon>Eukaryota</taxon>
        <taxon>Metamonada</taxon>
        <taxon>Parabasalia</taxon>
        <taxon>Tritrichomonadida</taxon>
        <taxon>Tritrichomonadidae</taxon>
        <taxon>Tritrichomonas</taxon>
    </lineage>
</organism>
<comment type="caution">
    <text evidence="1">The sequence shown here is derived from an EMBL/GenBank/DDBJ whole genome shotgun (WGS) entry which is preliminary data.</text>
</comment>
<dbReference type="EMBL" id="JAPFFF010000050">
    <property type="protein sequence ID" value="KAK8839907.1"/>
    <property type="molecule type" value="Genomic_DNA"/>
</dbReference>
<gene>
    <name evidence="1" type="ORF">M9Y10_031621</name>
</gene>
<reference evidence="1 2" key="1">
    <citation type="submission" date="2024-04" db="EMBL/GenBank/DDBJ databases">
        <title>Tritrichomonas musculus Genome.</title>
        <authorList>
            <person name="Alves-Ferreira E."/>
            <person name="Grigg M."/>
            <person name="Lorenzi H."/>
            <person name="Galac M."/>
        </authorList>
    </citation>
    <scope>NUCLEOTIDE SEQUENCE [LARGE SCALE GENOMIC DNA]</scope>
    <source>
        <strain evidence="1 2">EAF2021</strain>
    </source>
</reference>
<keyword evidence="2" id="KW-1185">Reference proteome</keyword>
<evidence type="ECO:0000313" key="2">
    <source>
        <dbReference type="Proteomes" id="UP001470230"/>
    </source>
</evidence>
<protein>
    <submittedName>
        <fullName evidence="1">Uncharacterized protein</fullName>
    </submittedName>
</protein>
<name>A0ABR2H294_9EUKA</name>
<proteinExistence type="predicted"/>
<accession>A0ABR2H294</accession>
<evidence type="ECO:0000313" key="1">
    <source>
        <dbReference type="EMBL" id="KAK8839907.1"/>
    </source>
</evidence>
<sequence length="84" mass="9863">MKNELKQLEANILMYCFQSKQIDSILEEQVVTNNKHKLADLFGLLKRLHDGNEASCFKHAISIFKCCFRVDQNWIFSLNHLHVL</sequence>